<sequence length="244" mass="28211">MAARKSSRIDAFNLQPGRAISQKYEVVEKLGAGWEGEVYQIRERNTGIERAAKLFYPQRNPGNKTARTYACKLHRLRHCPIIIQYHTEETITYRGIPITVLVSEFVEGELLSQFLKKQRGGRLSPFQAIHLLHALAVGMEAIHHLGEYHGDLHADNIIVSRFGLGFELKLLDMFHWSYPKRENIQGDILDMVRLFYDALGGQKHYSRQPDAVKRICCGLKRSLILKRFRSSSHLREHLETMSWE</sequence>
<dbReference type="PANTHER" id="PTHR44167:SF24">
    <property type="entry name" value="SERINE_THREONINE-PROTEIN KINASE CHK2"/>
    <property type="match status" value="1"/>
</dbReference>
<dbReference type="PROSITE" id="PS50011">
    <property type="entry name" value="PROTEIN_KINASE_DOM"/>
    <property type="match status" value="1"/>
</dbReference>
<keyword evidence="2" id="KW-0723">Serine/threonine-protein kinase</keyword>
<gene>
    <name evidence="2" type="ORF">J2T55_001647</name>
</gene>
<dbReference type="InterPro" id="IPR000719">
    <property type="entry name" value="Prot_kinase_dom"/>
</dbReference>
<dbReference type="GO" id="GO:0004674">
    <property type="term" value="F:protein serine/threonine kinase activity"/>
    <property type="evidence" value="ECO:0007669"/>
    <property type="project" value="UniProtKB-KW"/>
</dbReference>
<dbReference type="RefSeq" id="WP_259055520.1">
    <property type="nucleotide sequence ID" value="NZ_JANUCT010000010.1"/>
</dbReference>
<dbReference type="GO" id="GO:0005524">
    <property type="term" value="F:ATP binding"/>
    <property type="evidence" value="ECO:0007669"/>
    <property type="project" value="InterPro"/>
</dbReference>
<reference evidence="2" key="1">
    <citation type="submission" date="2022-08" db="EMBL/GenBank/DDBJ databases">
        <title>Genomic Encyclopedia of Type Strains, Phase III (KMG-III): the genomes of soil and plant-associated and newly described type strains.</title>
        <authorList>
            <person name="Whitman W."/>
        </authorList>
    </citation>
    <scope>NUCLEOTIDE SEQUENCE</scope>
    <source>
        <strain evidence="2">HMT 1</strain>
    </source>
</reference>
<dbReference type="Proteomes" id="UP001204445">
    <property type="component" value="Unassembled WGS sequence"/>
</dbReference>
<accession>A0AAE3HLV7</accession>
<keyword evidence="2" id="KW-0808">Transferase</keyword>
<evidence type="ECO:0000313" key="2">
    <source>
        <dbReference type="EMBL" id="MCS3903618.1"/>
    </source>
</evidence>
<dbReference type="SMART" id="SM00220">
    <property type="entry name" value="S_TKc"/>
    <property type="match status" value="1"/>
</dbReference>
<name>A0AAE3HLV7_9GAMM</name>
<keyword evidence="3" id="KW-1185">Reference proteome</keyword>
<dbReference type="Pfam" id="PF00069">
    <property type="entry name" value="Pkinase"/>
    <property type="match status" value="1"/>
</dbReference>
<dbReference type="AlphaFoldDB" id="A0AAE3HLV7"/>
<evidence type="ECO:0000259" key="1">
    <source>
        <dbReference type="PROSITE" id="PS50011"/>
    </source>
</evidence>
<organism evidence="2 3">
    <name type="scientific">Methylohalomonas lacus</name>
    <dbReference type="NCBI Taxonomy" id="398773"/>
    <lineage>
        <taxon>Bacteria</taxon>
        <taxon>Pseudomonadati</taxon>
        <taxon>Pseudomonadota</taxon>
        <taxon>Gammaproteobacteria</taxon>
        <taxon>Methylohalomonadales</taxon>
        <taxon>Methylohalomonadaceae</taxon>
        <taxon>Methylohalomonas</taxon>
    </lineage>
</organism>
<dbReference type="InterPro" id="IPR011009">
    <property type="entry name" value="Kinase-like_dom_sf"/>
</dbReference>
<evidence type="ECO:0000313" key="3">
    <source>
        <dbReference type="Proteomes" id="UP001204445"/>
    </source>
</evidence>
<feature type="domain" description="Protein kinase" evidence="1">
    <location>
        <begin position="24"/>
        <end position="244"/>
    </location>
</feature>
<proteinExistence type="predicted"/>
<protein>
    <submittedName>
        <fullName evidence="2">RIO-like serine/threonine protein kinase</fullName>
    </submittedName>
</protein>
<dbReference type="PANTHER" id="PTHR44167">
    <property type="entry name" value="OVARIAN-SPECIFIC SERINE/THREONINE-PROTEIN KINASE LOK-RELATED"/>
    <property type="match status" value="1"/>
</dbReference>
<comment type="caution">
    <text evidence="2">The sequence shown here is derived from an EMBL/GenBank/DDBJ whole genome shotgun (WGS) entry which is preliminary data.</text>
</comment>
<dbReference type="EMBL" id="JANUCT010000010">
    <property type="protein sequence ID" value="MCS3903618.1"/>
    <property type="molecule type" value="Genomic_DNA"/>
</dbReference>
<dbReference type="Gene3D" id="1.10.510.10">
    <property type="entry name" value="Transferase(Phosphotransferase) domain 1"/>
    <property type="match status" value="1"/>
</dbReference>
<dbReference type="SUPFAM" id="SSF56112">
    <property type="entry name" value="Protein kinase-like (PK-like)"/>
    <property type="match status" value="1"/>
</dbReference>
<keyword evidence="2" id="KW-0418">Kinase</keyword>